<keyword evidence="6 8" id="KW-0496">Mitochondrion</keyword>
<protein>
    <recommendedName>
        <fullName evidence="8">Translation factor GUF1 homolog, mitochondrial</fullName>
        <ecNumber evidence="8">3.6.5.n1</ecNumber>
    </recommendedName>
    <alternativeName>
        <fullName evidence="8">Elongation factor 4 homolog</fullName>
        <shortName evidence="8">EF-4</shortName>
    </alternativeName>
    <alternativeName>
        <fullName evidence="8">GTPase GUF1 homolog</fullName>
    </alternativeName>
    <alternativeName>
        <fullName evidence="8">Ribosomal back-translocase</fullName>
    </alternativeName>
</protein>
<comment type="subcellular location">
    <subcellularLocation>
        <location evidence="8">Mitochondrion inner membrane</location>
        <topology evidence="8">Peripheral membrane protein</topology>
        <orientation evidence="8">Matrix side</orientation>
    </subcellularLocation>
    <subcellularLocation>
        <location evidence="1">Plastid</location>
        <location evidence="1">Chloroplast</location>
    </subcellularLocation>
</comment>
<dbReference type="Gene3D" id="3.40.50.300">
    <property type="entry name" value="P-loop containing nucleotide triphosphate hydrolases"/>
    <property type="match status" value="1"/>
</dbReference>
<reference evidence="10 11" key="1">
    <citation type="journal article" date="2021" name="Sci. Rep.">
        <title>The genome of the diatom Chaetoceros tenuissimus carries an ancient integrated fragment of an extant virus.</title>
        <authorList>
            <person name="Hongo Y."/>
            <person name="Kimura K."/>
            <person name="Takaki Y."/>
            <person name="Yoshida Y."/>
            <person name="Baba S."/>
            <person name="Kobayashi G."/>
            <person name="Nagasaki K."/>
            <person name="Hano T."/>
            <person name="Tomaru Y."/>
        </authorList>
    </citation>
    <scope>NUCLEOTIDE SEQUENCE [LARGE SCALE GENOMIC DNA]</scope>
    <source>
        <strain evidence="10 11">NIES-3715</strain>
    </source>
</reference>
<dbReference type="GO" id="GO:0006412">
    <property type="term" value="P:translation"/>
    <property type="evidence" value="ECO:0007669"/>
    <property type="project" value="UniProtKB-KW"/>
</dbReference>
<keyword evidence="8" id="KW-0472">Membrane</keyword>
<dbReference type="AlphaFoldDB" id="A0AAD3CE72"/>
<dbReference type="SUPFAM" id="SSF50447">
    <property type="entry name" value="Translation proteins"/>
    <property type="match status" value="1"/>
</dbReference>
<dbReference type="Proteomes" id="UP001054902">
    <property type="component" value="Unassembled WGS sequence"/>
</dbReference>
<dbReference type="GO" id="GO:0005759">
    <property type="term" value="C:mitochondrial matrix"/>
    <property type="evidence" value="ECO:0007669"/>
    <property type="project" value="UniProtKB-UniRule"/>
</dbReference>
<dbReference type="InterPro" id="IPR000640">
    <property type="entry name" value="EFG_V-like"/>
</dbReference>
<comment type="similarity">
    <text evidence="8">Belongs to the GTP-binding elongation factor family. LepA subfamily.</text>
</comment>
<keyword evidence="3 8" id="KW-0547">Nucleotide-binding</keyword>
<keyword evidence="5 8" id="KW-0378">Hydrolase</keyword>
<dbReference type="InterPro" id="IPR035647">
    <property type="entry name" value="EFG_III/V"/>
</dbReference>
<dbReference type="Pfam" id="PF06421">
    <property type="entry name" value="LepA_C"/>
    <property type="match status" value="1"/>
</dbReference>
<dbReference type="Pfam" id="PF00679">
    <property type="entry name" value="EFG_C"/>
    <property type="match status" value="1"/>
</dbReference>
<evidence type="ECO:0000256" key="7">
    <source>
        <dbReference type="ARBA" id="ARBA00023134"/>
    </source>
</evidence>
<comment type="similarity">
    <text evidence="2">Belongs to the TRAFAC class translation factor GTPase superfamily. Classic translation factor GTPase family. LepA subfamily.</text>
</comment>
<dbReference type="PANTHER" id="PTHR43512">
    <property type="entry name" value="TRANSLATION FACTOR GUF1-RELATED"/>
    <property type="match status" value="1"/>
</dbReference>
<gene>
    <name evidence="10" type="ORF">CTEN210_00941</name>
</gene>
<dbReference type="Pfam" id="PF00009">
    <property type="entry name" value="GTP_EFTU"/>
    <property type="match status" value="1"/>
</dbReference>
<dbReference type="Gene3D" id="2.40.30.10">
    <property type="entry name" value="Translation factors"/>
    <property type="match status" value="1"/>
</dbReference>
<evidence type="ECO:0000256" key="4">
    <source>
        <dbReference type="ARBA" id="ARBA00022792"/>
    </source>
</evidence>
<keyword evidence="8" id="KW-0648">Protein biosynthesis</keyword>
<evidence type="ECO:0000256" key="2">
    <source>
        <dbReference type="ARBA" id="ARBA00005454"/>
    </source>
</evidence>
<evidence type="ECO:0000256" key="6">
    <source>
        <dbReference type="ARBA" id="ARBA00023128"/>
    </source>
</evidence>
<dbReference type="GO" id="GO:0097177">
    <property type="term" value="F:mitochondrial ribosome binding"/>
    <property type="evidence" value="ECO:0007669"/>
    <property type="project" value="TreeGrafter"/>
</dbReference>
<dbReference type="GO" id="GO:0003924">
    <property type="term" value="F:GTPase activity"/>
    <property type="evidence" value="ECO:0007669"/>
    <property type="project" value="UniProtKB-UniRule"/>
</dbReference>
<dbReference type="InterPro" id="IPR013842">
    <property type="entry name" value="LepA_CTD"/>
</dbReference>
<evidence type="ECO:0000256" key="1">
    <source>
        <dbReference type="ARBA" id="ARBA00004229"/>
    </source>
</evidence>
<dbReference type="InterPro" id="IPR009000">
    <property type="entry name" value="Transl_B-barrel_sf"/>
</dbReference>
<dbReference type="PRINTS" id="PR00315">
    <property type="entry name" value="ELONGATNFCT"/>
</dbReference>
<feature type="binding site" evidence="8">
    <location>
        <begin position="110"/>
        <end position="117"/>
    </location>
    <ligand>
        <name>GTP</name>
        <dbReference type="ChEBI" id="CHEBI:37565"/>
    </ligand>
</feature>
<keyword evidence="7 8" id="KW-0342">GTP-binding</keyword>
<comment type="caution">
    <text evidence="10">The sequence shown here is derived from an EMBL/GenBank/DDBJ whole genome shotgun (WGS) entry which is preliminary data.</text>
</comment>
<feature type="binding site" evidence="8">
    <location>
        <begin position="212"/>
        <end position="216"/>
    </location>
    <ligand>
        <name>GTP</name>
        <dbReference type="ChEBI" id="CHEBI:37565"/>
    </ligand>
</feature>
<dbReference type="GO" id="GO:0005525">
    <property type="term" value="F:GTP binding"/>
    <property type="evidence" value="ECO:0007669"/>
    <property type="project" value="UniProtKB-UniRule"/>
</dbReference>
<dbReference type="FunFam" id="3.30.70.2570:FF:000001">
    <property type="entry name" value="Translation factor GUF1, mitochondrial"/>
    <property type="match status" value="1"/>
</dbReference>
<dbReference type="InterPro" id="IPR000795">
    <property type="entry name" value="T_Tr_GTP-bd_dom"/>
</dbReference>
<dbReference type="Gene3D" id="3.30.70.2570">
    <property type="entry name" value="Elongation factor 4, C-terminal domain"/>
    <property type="match status" value="1"/>
</dbReference>
<dbReference type="GO" id="GO:0009507">
    <property type="term" value="C:chloroplast"/>
    <property type="evidence" value="ECO:0007669"/>
    <property type="project" value="UniProtKB-SubCell"/>
</dbReference>
<evidence type="ECO:0000256" key="8">
    <source>
        <dbReference type="HAMAP-Rule" id="MF_03137"/>
    </source>
</evidence>
<comment type="catalytic activity">
    <reaction evidence="8">
        <text>GTP + H2O = GDP + phosphate + H(+)</text>
        <dbReference type="Rhea" id="RHEA:19669"/>
        <dbReference type="ChEBI" id="CHEBI:15377"/>
        <dbReference type="ChEBI" id="CHEBI:15378"/>
        <dbReference type="ChEBI" id="CHEBI:37565"/>
        <dbReference type="ChEBI" id="CHEBI:43474"/>
        <dbReference type="ChEBI" id="CHEBI:58189"/>
        <dbReference type="EC" id="3.6.5.n1"/>
    </reaction>
</comment>
<dbReference type="GO" id="GO:0005743">
    <property type="term" value="C:mitochondrial inner membrane"/>
    <property type="evidence" value="ECO:0007669"/>
    <property type="project" value="UniProtKB-SubCell"/>
</dbReference>
<evidence type="ECO:0000256" key="5">
    <source>
        <dbReference type="ARBA" id="ARBA00022801"/>
    </source>
</evidence>
<keyword evidence="11" id="KW-1185">Reference proteome</keyword>
<dbReference type="InterPro" id="IPR038363">
    <property type="entry name" value="LepA_C_sf"/>
</dbReference>
<dbReference type="PROSITE" id="PS51722">
    <property type="entry name" value="G_TR_2"/>
    <property type="match status" value="1"/>
</dbReference>
<evidence type="ECO:0000259" key="9">
    <source>
        <dbReference type="PROSITE" id="PS51722"/>
    </source>
</evidence>
<dbReference type="PROSITE" id="PS00301">
    <property type="entry name" value="G_TR_1"/>
    <property type="match status" value="1"/>
</dbReference>
<evidence type="ECO:0000256" key="3">
    <source>
        <dbReference type="ARBA" id="ARBA00022741"/>
    </source>
</evidence>
<sequence>MISSTLYKKGIRRIDLEKILKLSHQRPRRSSFLSSHSSFLMRKSSSPILFDRKYSIAATSCKYFHTSSFIQKKSDDKSLDTKIFPPSILTDHLILSEIPLEDVRNFSIIAHIDHGKSSLSSRVLELTGNLGPEQQWTALEHANLESQFTNPNSISAKGKEELAKRKEQIELLDTLSVEKERGITVKASAATMLYKHKSAKGKHGLLLLNMVDTPGHVDFGTEVSRSLSCVQGTVLLFDAAQGPQAQSLSVFEKAKRLENVQSIIPVLTKIDLPSAKPIDVALSVSDLFGFDPDEILETSARSRIGISQLLEKVCNDIPSPMPLADDTNDENAVLRAQVVDSWFEPLRGVVCLVQILSGTMEEGSRISIIEPYARQNDDSEHVHNYNAKDHFSVQDVGLVLPQRFRTKSLGRGQLGYVITGLRDPRQARPGTIITMQKDLNKVVQMDLPKTAFNYTEEKSVLYASVHPLEGEGFDELAAAVEKLALNDTGLEVQKTSGNSNNDGGPFLGPGLRVGFQGLLHVEVFQQRLTDEHGIDAIVTPPKVPYKIKYLESRTHKRPADAPEEETIEDLAKWPIQGMRFKVQEPVVDVRIMAPMNYAGNIMELMKRKRGIGMSSRPIDENIWLYTATVPWGEVVTSFFDDLKNCTAGYASFDHQESDPPFREANLVKVEIMLNGEIVDPLAFVCHKENAQEQGRGVCKKLQEVLPRQQFVTVIQAKAEGKVIASQRIRAYRKDVLTKAGKTVGGGDITRKKKLLEKQKKGKKRAQSTGKVTLSQAAFNSVISR</sequence>
<dbReference type="InterPro" id="IPR027417">
    <property type="entry name" value="P-loop_NTPase"/>
</dbReference>
<dbReference type="GO" id="GO:0045727">
    <property type="term" value="P:positive regulation of translation"/>
    <property type="evidence" value="ECO:0007669"/>
    <property type="project" value="UniProtKB-UniRule"/>
</dbReference>
<dbReference type="InterPro" id="IPR031157">
    <property type="entry name" value="G_TR_CS"/>
</dbReference>
<proteinExistence type="inferred from homology"/>
<dbReference type="EMBL" id="BLLK01000019">
    <property type="protein sequence ID" value="GFH44467.1"/>
    <property type="molecule type" value="Genomic_DNA"/>
</dbReference>
<dbReference type="Gene3D" id="3.30.70.870">
    <property type="entry name" value="Elongation Factor G (Translational Gtpase), domain 3"/>
    <property type="match status" value="1"/>
</dbReference>
<organism evidence="10 11">
    <name type="scientific">Chaetoceros tenuissimus</name>
    <dbReference type="NCBI Taxonomy" id="426638"/>
    <lineage>
        <taxon>Eukaryota</taxon>
        <taxon>Sar</taxon>
        <taxon>Stramenopiles</taxon>
        <taxon>Ochrophyta</taxon>
        <taxon>Bacillariophyta</taxon>
        <taxon>Coscinodiscophyceae</taxon>
        <taxon>Chaetocerotophycidae</taxon>
        <taxon>Chaetocerotales</taxon>
        <taxon>Chaetocerotaceae</taxon>
        <taxon>Chaetoceros</taxon>
    </lineage>
</organism>
<dbReference type="SUPFAM" id="SSF52540">
    <property type="entry name" value="P-loop containing nucleoside triphosphate hydrolases"/>
    <property type="match status" value="1"/>
</dbReference>
<keyword evidence="4 8" id="KW-0999">Mitochondrion inner membrane</keyword>
<evidence type="ECO:0000313" key="11">
    <source>
        <dbReference type="Proteomes" id="UP001054902"/>
    </source>
</evidence>
<dbReference type="HAMAP" id="MF_00071">
    <property type="entry name" value="LepA"/>
    <property type="match status" value="1"/>
</dbReference>
<feature type="domain" description="Tr-type G" evidence="9">
    <location>
        <begin position="101"/>
        <end position="321"/>
    </location>
</feature>
<dbReference type="InterPro" id="IPR006297">
    <property type="entry name" value="EF-4"/>
</dbReference>
<accession>A0AAD3CE72</accession>
<dbReference type="Gene3D" id="3.30.70.240">
    <property type="match status" value="1"/>
</dbReference>
<comment type="function">
    <text evidence="8">Promotes mitochondrial protein synthesis. May act as a fidelity factor of the translation reaction, by catalyzing a one-codon backward translocation of tRNAs on improperly translocated ribosomes. Binds to mitochondrial ribosomes in a GTP-dependent manner.</text>
</comment>
<name>A0AAD3CE72_9STRA</name>
<dbReference type="PANTHER" id="PTHR43512:SF7">
    <property type="entry name" value="TRANSLATION FACTOR GUF1, MITOCHONDRIAL"/>
    <property type="match status" value="1"/>
</dbReference>
<dbReference type="SUPFAM" id="SSF54980">
    <property type="entry name" value="EF-G C-terminal domain-like"/>
    <property type="match status" value="2"/>
</dbReference>
<evidence type="ECO:0000313" key="10">
    <source>
        <dbReference type="EMBL" id="GFH44467.1"/>
    </source>
</evidence>
<dbReference type="EC" id="3.6.5.n1" evidence="8"/>
<feature type="binding site" evidence="8">
    <location>
        <begin position="268"/>
        <end position="271"/>
    </location>
    <ligand>
        <name>GTP</name>
        <dbReference type="ChEBI" id="CHEBI:37565"/>
    </ligand>
</feature>